<dbReference type="AlphaFoldDB" id="A0AAV7NVQ4"/>
<feature type="region of interest" description="Disordered" evidence="1">
    <location>
        <begin position="1"/>
        <end position="70"/>
    </location>
</feature>
<reference evidence="2" key="1">
    <citation type="journal article" date="2022" name="bioRxiv">
        <title>Sequencing and chromosome-scale assembly of the giantPleurodeles waltlgenome.</title>
        <authorList>
            <person name="Brown T."/>
            <person name="Elewa A."/>
            <person name="Iarovenko S."/>
            <person name="Subramanian E."/>
            <person name="Araus A.J."/>
            <person name="Petzold A."/>
            <person name="Susuki M."/>
            <person name="Suzuki K.-i.T."/>
            <person name="Hayashi T."/>
            <person name="Toyoda A."/>
            <person name="Oliveira C."/>
            <person name="Osipova E."/>
            <person name="Leigh N.D."/>
            <person name="Simon A."/>
            <person name="Yun M.H."/>
        </authorList>
    </citation>
    <scope>NUCLEOTIDE SEQUENCE</scope>
    <source>
        <strain evidence="2">20211129_DDA</strain>
        <tissue evidence="2">Liver</tissue>
    </source>
</reference>
<dbReference type="EMBL" id="JANPWB010000012">
    <property type="protein sequence ID" value="KAJ1119167.1"/>
    <property type="molecule type" value="Genomic_DNA"/>
</dbReference>
<organism evidence="2 3">
    <name type="scientific">Pleurodeles waltl</name>
    <name type="common">Iberian ribbed newt</name>
    <dbReference type="NCBI Taxonomy" id="8319"/>
    <lineage>
        <taxon>Eukaryota</taxon>
        <taxon>Metazoa</taxon>
        <taxon>Chordata</taxon>
        <taxon>Craniata</taxon>
        <taxon>Vertebrata</taxon>
        <taxon>Euteleostomi</taxon>
        <taxon>Amphibia</taxon>
        <taxon>Batrachia</taxon>
        <taxon>Caudata</taxon>
        <taxon>Salamandroidea</taxon>
        <taxon>Salamandridae</taxon>
        <taxon>Pleurodelinae</taxon>
        <taxon>Pleurodeles</taxon>
    </lineage>
</organism>
<accession>A0AAV7NVQ4</accession>
<feature type="compositionally biased region" description="Polar residues" evidence="1">
    <location>
        <begin position="1"/>
        <end position="11"/>
    </location>
</feature>
<evidence type="ECO:0000313" key="3">
    <source>
        <dbReference type="Proteomes" id="UP001066276"/>
    </source>
</evidence>
<keyword evidence="3" id="KW-1185">Reference proteome</keyword>
<dbReference type="Proteomes" id="UP001066276">
    <property type="component" value="Chromosome 8"/>
</dbReference>
<evidence type="ECO:0000256" key="1">
    <source>
        <dbReference type="SAM" id="MobiDB-lite"/>
    </source>
</evidence>
<evidence type="ECO:0000313" key="2">
    <source>
        <dbReference type="EMBL" id="KAJ1119167.1"/>
    </source>
</evidence>
<protein>
    <submittedName>
        <fullName evidence="2">Uncharacterized protein</fullName>
    </submittedName>
</protein>
<name>A0AAV7NVQ4_PLEWA</name>
<proteinExistence type="predicted"/>
<comment type="caution">
    <text evidence="2">The sequence shown here is derived from an EMBL/GenBank/DDBJ whole genome shotgun (WGS) entry which is preliminary data.</text>
</comment>
<sequence>MRVQQCDQETQGGLGQNLRIPLGSCRGQDLAGGAGHLTPEKKESGQENVRVKSPNGSLSDARTQPIEEPG</sequence>
<gene>
    <name evidence="2" type="ORF">NDU88_007353</name>
</gene>